<dbReference type="EC" id="3.1.-.-" evidence="9"/>
<dbReference type="InterPro" id="IPR042173">
    <property type="entry name" value="RNase_J_2"/>
</dbReference>
<keyword evidence="6" id="KW-0269">Exonuclease</keyword>
<dbReference type="OrthoDB" id="9770211at2"/>
<dbReference type="AlphaFoldDB" id="A0A0D8FVU2"/>
<dbReference type="Pfam" id="PF22505">
    <property type="entry name" value="RNase_J_b_CASP"/>
    <property type="match status" value="1"/>
</dbReference>
<protein>
    <submittedName>
        <fullName evidence="9">Ribonuclease J 1</fullName>
        <ecNumber evidence="9">3.1.-.-</ecNumber>
    </submittedName>
</protein>
<dbReference type="Pfam" id="PF00753">
    <property type="entry name" value="Lactamase_B"/>
    <property type="match status" value="1"/>
</dbReference>
<keyword evidence="3" id="KW-0479">Metal-binding</keyword>
<dbReference type="NCBIfam" id="TIGR00649">
    <property type="entry name" value="MG423"/>
    <property type="match status" value="1"/>
</dbReference>
<dbReference type="InterPro" id="IPR011108">
    <property type="entry name" value="RMMBL"/>
</dbReference>
<dbReference type="CDD" id="cd07714">
    <property type="entry name" value="RNaseJ_MBL-fold"/>
    <property type="match status" value="1"/>
</dbReference>
<dbReference type="SUPFAM" id="SSF56281">
    <property type="entry name" value="Metallo-hydrolase/oxidoreductase"/>
    <property type="match status" value="1"/>
</dbReference>
<evidence type="ECO:0000256" key="3">
    <source>
        <dbReference type="ARBA" id="ARBA00022723"/>
    </source>
</evidence>
<dbReference type="PATRIC" id="fig|1121877.4.peg.902"/>
<dbReference type="PANTHER" id="PTHR43694">
    <property type="entry name" value="RIBONUCLEASE J"/>
    <property type="match status" value="1"/>
</dbReference>
<evidence type="ECO:0000256" key="1">
    <source>
        <dbReference type="ARBA" id="ARBA00022490"/>
    </source>
</evidence>
<keyword evidence="5" id="KW-0862">Zinc</keyword>
<dbReference type="Gene3D" id="3.40.50.10710">
    <property type="entry name" value="Metallo-hydrolase/oxidoreductase"/>
    <property type="match status" value="1"/>
</dbReference>
<reference evidence="9 10" key="1">
    <citation type="submission" date="2015-01" db="EMBL/GenBank/DDBJ databases">
        <title>Draft genome of the acidophilic iron oxidizer Ferrimicrobium acidiphilum strain T23.</title>
        <authorList>
            <person name="Poehlein A."/>
            <person name="Eisen S."/>
            <person name="Schloemann M."/>
            <person name="Johnson B.D."/>
            <person name="Daniel R."/>
            <person name="Muehling M."/>
        </authorList>
    </citation>
    <scope>NUCLEOTIDE SEQUENCE [LARGE SCALE GENOMIC DNA]</scope>
    <source>
        <strain evidence="9 10">T23</strain>
    </source>
</reference>
<dbReference type="EMBL" id="JXUW01000005">
    <property type="protein sequence ID" value="KJE77413.1"/>
    <property type="molecule type" value="Genomic_DNA"/>
</dbReference>
<evidence type="ECO:0000256" key="5">
    <source>
        <dbReference type="ARBA" id="ARBA00022833"/>
    </source>
</evidence>
<name>A0A0D8FVU2_9ACTN</name>
<sequence length="555" mass="60362">MNSSAATPQLVSVRFLGGLGEIGRNCLVITQGRDAVVIDCGVMFPKADMPGVDVVLPDYRYLIEADLDLHGVLVTHGHEDHIGALPHLLRERVMPIYGSPVTLAFARSRLEQSGVSGISYHEIDDYGSVRVGPFDVEFIPVTHSIPGATAIVVSTEQGLILHTGDFKIDRTPVDHRAFGLDRMATLGAAGVRLLLSDSTNADEPGSSNSESSVGLVLSEVFAENQDRRLTVVCFASHLHRIQQIMAACRASGRKICLVGRSLQRNVKLADQLGLFPAGALEGFVDVEVIDDLDPASVCVIATGSQGEHSSALHRLAFAKDPWFEMGDRDTVIFSSDTIPGNESAVYRVINQLARLGVRAIYPSVRRVHSSGHARRDELELLITLVRPEFFIPVHGEYRHLAAHHQLALTTGAVAGEARICDDGDEVLLSEQGLAWGESRSGDYLYVDGKVGDINASVLRDRRSLSADGIVVAALTMAEGRQLVGDPEIFSFGWVHDEREEGLLLAIRDVVSATVVGLRPDQGVSHLKDQLKRRVGKYVREQTKRRPLVVPLVIEV</sequence>
<keyword evidence="7" id="KW-0694">RNA-binding</keyword>
<dbReference type="InterPro" id="IPR004613">
    <property type="entry name" value="RNase_J"/>
</dbReference>
<dbReference type="GO" id="GO:0003723">
    <property type="term" value="F:RNA binding"/>
    <property type="evidence" value="ECO:0007669"/>
    <property type="project" value="UniProtKB-KW"/>
</dbReference>
<dbReference type="eggNOG" id="COG0595">
    <property type="taxonomic scope" value="Bacteria"/>
</dbReference>
<evidence type="ECO:0000256" key="7">
    <source>
        <dbReference type="ARBA" id="ARBA00022884"/>
    </source>
</evidence>
<evidence type="ECO:0000259" key="8">
    <source>
        <dbReference type="SMART" id="SM00849"/>
    </source>
</evidence>
<keyword evidence="4 9" id="KW-0378">Hydrolase</keyword>
<dbReference type="RefSeq" id="WP_035388785.1">
    <property type="nucleotide sequence ID" value="NZ_JQKF01000004.1"/>
</dbReference>
<organism evidence="9 10">
    <name type="scientific">Ferrimicrobium acidiphilum DSM 19497</name>
    <dbReference type="NCBI Taxonomy" id="1121877"/>
    <lineage>
        <taxon>Bacteria</taxon>
        <taxon>Bacillati</taxon>
        <taxon>Actinomycetota</taxon>
        <taxon>Acidimicrobiia</taxon>
        <taxon>Acidimicrobiales</taxon>
        <taxon>Acidimicrobiaceae</taxon>
        <taxon>Ferrimicrobium</taxon>
    </lineage>
</organism>
<dbReference type="InterPro" id="IPR001279">
    <property type="entry name" value="Metallo-B-lactamas"/>
</dbReference>
<dbReference type="STRING" id="1121877.FEAC_08470"/>
<keyword evidence="2" id="KW-0540">Nuclease</keyword>
<comment type="caution">
    <text evidence="9">The sequence shown here is derived from an EMBL/GenBank/DDBJ whole genome shotgun (WGS) entry which is preliminary data.</text>
</comment>
<dbReference type="GO" id="GO:0046872">
    <property type="term" value="F:metal ion binding"/>
    <property type="evidence" value="ECO:0007669"/>
    <property type="project" value="UniProtKB-KW"/>
</dbReference>
<dbReference type="Gene3D" id="3.60.15.10">
    <property type="entry name" value="Ribonuclease Z/Hydroxyacylglutathione hydrolase-like"/>
    <property type="match status" value="1"/>
</dbReference>
<gene>
    <name evidence="9" type="primary">rnjA</name>
    <name evidence="9" type="ORF">FEAC_08470</name>
</gene>
<dbReference type="InterPro" id="IPR041636">
    <property type="entry name" value="RNase_J_C"/>
</dbReference>
<keyword evidence="10" id="KW-1185">Reference proteome</keyword>
<dbReference type="Pfam" id="PF17770">
    <property type="entry name" value="RNase_J_C"/>
    <property type="match status" value="1"/>
</dbReference>
<dbReference type="PANTHER" id="PTHR43694:SF1">
    <property type="entry name" value="RIBONUCLEASE J"/>
    <property type="match status" value="1"/>
</dbReference>
<dbReference type="GO" id="GO:0004527">
    <property type="term" value="F:exonuclease activity"/>
    <property type="evidence" value="ECO:0007669"/>
    <property type="project" value="UniProtKB-KW"/>
</dbReference>
<dbReference type="InterPro" id="IPR001587">
    <property type="entry name" value="RNase_J_CS"/>
</dbReference>
<dbReference type="Gene3D" id="3.10.20.580">
    <property type="match status" value="1"/>
</dbReference>
<proteinExistence type="predicted"/>
<dbReference type="InterPro" id="IPR055132">
    <property type="entry name" value="RNase_J_b_CASP"/>
</dbReference>
<evidence type="ECO:0000256" key="2">
    <source>
        <dbReference type="ARBA" id="ARBA00022722"/>
    </source>
</evidence>
<evidence type="ECO:0000256" key="4">
    <source>
        <dbReference type="ARBA" id="ARBA00022801"/>
    </source>
</evidence>
<dbReference type="Proteomes" id="UP000032336">
    <property type="component" value="Unassembled WGS sequence"/>
</dbReference>
<dbReference type="SMART" id="SM00849">
    <property type="entry name" value="Lactamase_B"/>
    <property type="match status" value="1"/>
</dbReference>
<evidence type="ECO:0000313" key="9">
    <source>
        <dbReference type="EMBL" id="KJE77413.1"/>
    </source>
</evidence>
<evidence type="ECO:0000256" key="6">
    <source>
        <dbReference type="ARBA" id="ARBA00022839"/>
    </source>
</evidence>
<dbReference type="Pfam" id="PF07521">
    <property type="entry name" value="RMMBL"/>
    <property type="match status" value="1"/>
</dbReference>
<feature type="domain" description="Metallo-beta-lactamase" evidence="8">
    <location>
        <begin position="23"/>
        <end position="206"/>
    </location>
</feature>
<evidence type="ECO:0000313" key="10">
    <source>
        <dbReference type="Proteomes" id="UP000032336"/>
    </source>
</evidence>
<dbReference type="GeneID" id="78372135"/>
<dbReference type="PROSITE" id="PS01292">
    <property type="entry name" value="UPF0036"/>
    <property type="match status" value="1"/>
</dbReference>
<accession>A0A0D8FVU2</accession>
<keyword evidence="1" id="KW-0963">Cytoplasm</keyword>
<dbReference type="InterPro" id="IPR036866">
    <property type="entry name" value="RibonucZ/Hydroxyglut_hydro"/>
</dbReference>